<dbReference type="AlphaFoldDB" id="A0ABD7Y6Y9"/>
<accession>A0ABD7Y6Y9</accession>
<proteinExistence type="predicted"/>
<organism evidence="1 2">
    <name type="scientific">Burkholderia contaminans</name>
    <dbReference type="NCBI Taxonomy" id="488447"/>
    <lineage>
        <taxon>Bacteria</taxon>
        <taxon>Pseudomonadati</taxon>
        <taxon>Pseudomonadota</taxon>
        <taxon>Betaproteobacteria</taxon>
        <taxon>Burkholderiales</taxon>
        <taxon>Burkholderiaceae</taxon>
        <taxon>Burkholderia</taxon>
        <taxon>Burkholderia cepacia complex</taxon>
    </lineage>
</organism>
<name>A0ABD7Y6Y9_9BURK</name>
<sequence>MSDTAREIRHLYRIIRNIRREMHDARRRRAYDAIATQSTHGPGRRFEGGDFRLVPLSPSARCREQPCLDRPDHCGNSLNII</sequence>
<gene>
    <name evidence="1" type="ORF">LXE91_18205</name>
</gene>
<reference evidence="1 2" key="1">
    <citation type="submission" date="2021-12" db="EMBL/GenBank/DDBJ databases">
        <title>Genomic and phenotypic characterization of three Burkholderia contaminans isolates recovered from different sources.</title>
        <authorList>
            <person name="Lopez De Volder A."/>
            <person name="Fan Y."/>
            <person name="Nunvar J."/>
            <person name="Herrera T."/>
            <person name="Timp W."/>
            <person name="Degrossi J."/>
        </authorList>
    </citation>
    <scope>NUCLEOTIDE SEQUENCE [LARGE SCALE GENOMIC DNA]</scope>
    <source>
        <strain evidence="1 2">LMG 23361</strain>
    </source>
</reference>
<dbReference type="RefSeq" id="WP_223274298.1">
    <property type="nucleotide sequence ID" value="NZ_AP018357.1"/>
</dbReference>
<dbReference type="Proteomes" id="UP001220209">
    <property type="component" value="Chromosome 2"/>
</dbReference>
<protein>
    <submittedName>
        <fullName evidence="1">Uncharacterized protein</fullName>
    </submittedName>
</protein>
<evidence type="ECO:0000313" key="2">
    <source>
        <dbReference type="Proteomes" id="UP001220209"/>
    </source>
</evidence>
<dbReference type="GeneID" id="93190189"/>
<evidence type="ECO:0000313" key="1">
    <source>
        <dbReference type="EMBL" id="WFN20657.1"/>
    </source>
</evidence>
<dbReference type="EMBL" id="CP090641">
    <property type="protein sequence ID" value="WFN20657.1"/>
    <property type="molecule type" value="Genomic_DNA"/>
</dbReference>